<dbReference type="eggNOG" id="COG2081">
    <property type="taxonomic scope" value="Bacteria"/>
</dbReference>
<dbReference type="PANTHER" id="PTHR42887">
    <property type="entry name" value="OS12G0638800 PROTEIN"/>
    <property type="match status" value="1"/>
</dbReference>
<dbReference type="Gene3D" id="2.40.30.10">
    <property type="entry name" value="Translation factors"/>
    <property type="match status" value="1"/>
</dbReference>
<dbReference type="InterPro" id="IPR023166">
    <property type="entry name" value="BaiN-like_dom_sf"/>
</dbReference>
<evidence type="ECO:0000256" key="1">
    <source>
        <dbReference type="ARBA" id="ARBA00001974"/>
    </source>
</evidence>
<dbReference type="SUPFAM" id="SSF160996">
    <property type="entry name" value="HI0933 insert domain-like"/>
    <property type="match status" value="1"/>
</dbReference>
<organism evidence="6 7">
    <name type="scientific">Arenimonas oryziterrae DSM 21050 = YC6267</name>
    <dbReference type="NCBI Taxonomy" id="1121015"/>
    <lineage>
        <taxon>Bacteria</taxon>
        <taxon>Pseudomonadati</taxon>
        <taxon>Pseudomonadota</taxon>
        <taxon>Gammaproteobacteria</taxon>
        <taxon>Lysobacterales</taxon>
        <taxon>Lysobacteraceae</taxon>
        <taxon>Arenimonas</taxon>
    </lineage>
</organism>
<keyword evidence="7" id="KW-1185">Reference proteome</keyword>
<proteinExistence type="predicted"/>
<dbReference type="AlphaFoldDB" id="A0A091B1P9"/>
<evidence type="ECO:0000313" key="7">
    <source>
        <dbReference type="Proteomes" id="UP000029385"/>
    </source>
</evidence>
<dbReference type="Proteomes" id="UP000029385">
    <property type="component" value="Unassembled WGS sequence"/>
</dbReference>
<dbReference type="NCBIfam" id="TIGR00275">
    <property type="entry name" value="aminoacetone oxidase family FAD-binding enzyme"/>
    <property type="match status" value="1"/>
</dbReference>
<dbReference type="InterPro" id="IPR036188">
    <property type="entry name" value="FAD/NAD-bd_sf"/>
</dbReference>
<evidence type="ECO:0008006" key="8">
    <source>
        <dbReference type="Google" id="ProtNLM"/>
    </source>
</evidence>
<dbReference type="Gene3D" id="1.10.8.260">
    <property type="entry name" value="HI0933 insert domain-like"/>
    <property type="match status" value="1"/>
</dbReference>
<comment type="caution">
    <text evidence="6">The sequence shown here is derived from an EMBL/GenBank/DDBJ whole genome shotgun (WGS) entry which is preliminary data.</text>
</comment>
<keyword evidence="3" id="KW-0274">FAD</keyword>
<dbReference type="Gene3D" id="3.50.50.60">
    <property type="entry name" value="FAD/NAD(P)-binding domain"/>
    <property type="match status" value="1"/>
</dbReference>
<dbReference type="InterPro" id="IPR055178">
    <property type="entry name" value="RsdA/BaiN/AoA(So)-like_dom"/>
</dbReference>
<evidence type="ECO:0000256" key="3">
    <source>
        <dbReference type="ARBA" id="ARBA00022827"/>
    </source>
</evidence>
<dbReference type="PANTHER" id="PTHR42887:SF2">
    <property type="entry name" value="OS12G0638800 PROTEIN"/>
    <property type="match status" value="1"/>
</dbReference>
<dbReference type="InterPro" id="IPR057661">
    <property type="entry name" value="RsdA/BaiN/AoA(So)_Rossmann"/>
</dbReference>
<gene>
    <name evidence="6" type="ORF">N789_02145</name>
</gene>
<comment type="cofactor">
    <cofactor evidence="1">
        <name>FAD</name>
        <dbReference type="ChEBI" id="CHEBI:57692"/>
    </cofactor>
</comment>
<feature type="domain" description="RsdA/BaiN/AoA(So)-like Rossmann fold-like" evidence="4">
    <location>
        <begin position="1"/>
        <end position="374"/>
    </location>
</feature>
<evidence type="ECO:0000313" key="6">
    <source>
        <dbReference type="EMBL" id="KFN44839.1"/>
    </source>
</evidence>
<sequence>MCALAAGQRGRRVLVIEHANRCGKKILMSGGGRCNFTNTGTSPANFLSANPHFCKSALARYTPAHFIAMVERHGIAYHEKELGQLFCDESSKLIVKMLLDECAAAGVRIETSCGVDKVATAAGGYRVQTARGNFDAPSLVIASGGLSIPSMGASGFGYEIARQFGHTVLPTRAGLVPLTLSGKHQENYADLAGVALPVSARCGKAQFDNAMLITHRGLSGPSILQISSYWEPGKELLLDLLPQHDIEAFLFERQAAQPGAELKTVLGDVLPKRFAQRLCEVWFTNKPMRQFVHAEIRAMAKLLAHWPIVASGTEGYRTAEVTLGGVDTDGLSSSTMASKLSPGLFFIGEVADVTGHLGGYNFQWAWASGQAAGHAA</sequence>
<dbReference type="SUPFAM" id="SSF51905">
    <property type="entry name" value="FAD/NAD(P)-binding domain"/>
    <property type="match status" value="1"/>
</dbReference>
<evidence type="ECO:0000259" key="5">
    <source>
        <dbReference type="Pfam" id="PF22780"/>
    </source>
</evidence>
<dbReference type="STRING" id="1121015.GCA_000420545_01374"/>
<dbReference type="EMBL" id="AVCI01000001">
    <property type="protein sequence ID" value="KFN44839.1"/>
    <property type="molecule type" value="Genomic_DNA"/>
</dbReference>
<reference evidence="6 7" key="1">
    <citation type="submission" date="2013-09" db="EMBL/GenBank/DDBJ databases">
        <title>Genome sequencing of Arenimonas oryziterrae.</title>
        <authorList>
            <person name="Chen F."/>
            <person name="Wang G."/>
        </authorList>
    </citation>
    <scope>NUCLEOTIDE SEQUENCE [LARGE SCALE GENOMIC DNA]</scope>
    <source>
        <strain evidence="6 7">YC6267</strain>
    </source>
</reference>
<protein>
    <recommendedName>
        <fullName evidence="8">NAD(FAD)-utilizing dehydrogenase</fullName>
    </recommendedName>
</protein>
<evidence type="ECO:0000256" key="2">
    <source>
        <dbReference type="ARBA" id="ARBA00022630"/>
    </source>
</evidence>
<keyword evidence="2" id="KW-0285">Flavoprotein</keyword>
<evidence type="ECO:0000259" key="4">
    <source>
        <dbReference type="Pfam" id="PF03486"/>
    </source>
</evidence>
<feature type="domain" description="RsdA/BaiN/AoA(So)-like insert" evidence="5">
    <location>
        <begin position="172"/>
        <end position="321"/>
    </location>
</feature>
<dbReference type="Pfam" id="PF22780">
    <property type="entry name" value="HI0933_like_1st"/>
    <property type="match status" value="1"/>
</dbReference>
<accession>A0A091B1P9</accession>
<dbReference type="PATRIC" id="fig|1121015.4.peg.424"/>
<dbReference type="Pfam" id="PF03486">
    <property type="entry name" value="HI0933_like"/>
    <property type="match status" value="1"/>
</dbReference>
<name>A0A091B1P9_9GAMM</name>
<dbReference type="InterPro" id="IPR004792">
    <property type="entry name" value="BaiN-like"/>
</dbReference>